<name>A0A3N4HTZ4_ASCIM</name>
<reference evidence="2 3" key="1">
    <citation type="journal article" date="2018" name="Nat. Ecol. Evol.">
        <title>Pezizomycetes genomes reveal the molecular basis of ectomycorrhizal truffle lifestyle.</title>
        <authorList>
            <person name="Murat C."/>
            <person name="Payen T."/>
            <person name="Noel B."/>
            <person name="Kuo A."/>
            <person name="Morin E."/>
            <person name="Chen J."/>
            <person name="Kohler A."/>
            <person name="Krizsan K."/>
            <person name="Balestrini R."/>
            <person name="Da Silva C."/>
            <person name="Montanini B."/>
            <person name="Hainaut M."/>
            <person name="Levati E."/>
            <person name="Barry K.W."/>
            <person name="Belfiori B."/>
            <person name="Cichocki N."/>
            <person name="Clum A."/>
            <person name="Dockter R.B."/>
            <person name="Fauchery L."/>
            <person name="Guy J."/>
            <person name="Iotti M."/>
            <person name="Le Tacon F."/>
            <person name="Lindquist E.A."/>
            <person name="Lipzen A."/>
            <person name="Malagnac F."/>
            <person name="Mello A."/>
            <person name="Molinier V."/>
            <person name="Miyauchi S."/>
            <person name="Poulain J."/>
            <person name="Riccioni C."/>
            <person name="Rubini A."/>
            <person name="Sitrit Y."/>
            <person name="Splivallo R."/>
            <person name="Traeger S."/>
            <person name="Wang M."/>
            <person name="Zifcakova L."/>
            <person name="Wipf D."/>
            <person name="Zambonelli A."/>
            <person name="Paolocci F."/>
            <person name="Nowrousian M."/>
            <person name="Ottonello S."/>
            <person name="Baldrian P."/>
            <person name="Spatafora J.W."/>
            <person name="Henrissat B."/>
            <person name="Nagy L.G."/>
            <person name="Aury J.M."/>
            <person name="Wincker P."/>
            <person name="Grigoriev I.V."/>
            <person name="Bonfante P."/>
            <person name="Martin F.M."/>
        </authorList>
    </citation>
    <scope>NUCLEOTIDE SEQUENCE [LARGE SCALE GENOMIC DNA]</scope>
    <source>
        <strain evidence="2 3">RN42</strain>
    </source>
</reference>
<protein>
    <submittedName>
        <fullName evidence="2">Uncharacterized protein</fullName>
    </submittedName>
</protein>
<dbReference type="Proteomes" id="UP000275078">
    <property type="component" value="Unassembled WGS sequence"/>
</dbReference>
<organism evidence="2 3">
    <name type="scientific">Ascobolus immersus RN42</name>
    <dbReference type="NCBI Taxonomy" id="1160509"/>
    <lineage>
        <taxon>Eukaryota</taxon>
        <taxon>Fungi</taxon>
        <taxon>Dikarya</taxon>
        <taxon>Ascomycota</taxon>
        <taxon>Pezizomycotina</taxon>
        <taxon>Pezizomycetes</taxon>
        <taxon>Pezizales</taxon>
        <taxon>Ascobolaceae</taxon>
        <taxon>Ascobolus</taxon>
    </lineage>
</organism>
<evidence type="ECO:0000256" key="1">
    <source>
        <dbReference type="SAM" id="Phobius"/>
    </source>
</evidence>
<sequence>MPSQLLISLSLIPSMCLIPCCMLFAESKSYLLLPFHREPFDADVPVTFMASKEKRLMLHNGCSHMKVEKLLDASISGRWIVQAISQVRVVFLLAFVVTSSSLCFGQSCVFDVISDERRMSKQVVFFSSVFFPASHPASPVL</sequence>
<keyword evidence="1" id="KW-0472">Membrane</keyword>
<keyword evidence="1" id="KW-0812">Transmembrane</keyword>
<proteinExistence type="predicted"/>
<dbReference type="EMBL" id="ML119767">
    <property type="protein sequence ID" value="RPA75270.1"/>
    <property type="molecule type" value="Genomic_DNA"/>
</dbReference>
<gene>
    <name evidence="2" type="ORF">BJ508DRAFT_312102</name>
</gene>
<evidence type="ECO:0000313" key="2">
    <source>
        <dbReference type="EMBL" id="RPA75270.1"/>
    </source>
</evidence>
<keyword evidence="1" id="KW-1133">Transmembrane helix</keyword>
<accession>A0A3N4HTZ4</accession>
<feature type="transmembrane region" description="Helical" evidence="1">
    <location>
        <begin position="5"/>
        <end position="25"/>
    </location>
</feature>
<evidence type="ECO:0000313" key="3">
    <source>
        <dbReference type="Proteomes" id="UP000275078"/>
    </source>
</evidence>
<keyword evidence="3" id="KW-1185">Reference proteome</keyword>
<dbReference type="AlphaFoldDB" id="A0A3N4HTZ4"/>